<evidence type="ECO:0000313" key="4">
    <source>
        <dbReference type="Proteomes" id="UP001603857"/>
    </source>
</evidence>
<dbReference type="AlphaFoldDB" id="A0ABD1MX00"/>
<evidence type="ECO:0000256" key="1">
    <source>
        <dbReference type="SAM" id="Coils"/>
    </source>
</evidence>
<proteinExistence type="predicted"/>
<sequence>METTPKDDVGEETVKTTSLGAAHQLLGQQGCSGDDKKEAFGIPSLVLFNLWITKTMKVSHVLINVPSTPDKYSAAPSPKNIVSPSPFPQESNKVVPWEYDIQTSVNEDISNIARIGSMMRNGRIYTPNNLQDKASKEKEKIEEKEKEFKEETDELLKFMRQRNVRGIVSHITATDHLTFTDEEIPPEGAKHNKPLHISVKCKEYLIAKVLVDNGSSLNVMPKREINHPIQIGPTIFNVEFQVMDITLAYSCLLGRPWIHDAKAVPSTLHQKVKFIVGDKLVMVQAEDDIIINKPSALPYVDAAEEAIETSLQALEIANVEKFPRDMKTVAQMLIRTGYLPGQGFGKDSQGIIELPIIKDNPRKYPNIKASYSHQMPFTFSRDMIDLMTVEIIPQGEPDPQALFGHIFPLML</sequence>
<organism evidence="3 4">
    <name type="scientific">Flemingia macrophylla</name>
    <dbReference type="NCBI Taxonomy" id="520843"/>
    <lineage>
        <taxon>Eukaryota</taxon>
        <taxon>Viridiplantae</taxon>
        <taxon>Streptophyta</taxon>
        <taxon>Embryophyta</taxon>
        <taxon>Tracheophyta</taxon>
        <taxon>Spermatophyta</taxon>
        <taxon>Magnoliopsida</taxon>
        <taxon>eudicotyledons</taxon>
        <taxon>Gunneridae</taxon>
        <taxon>Pentapetalae</taxon>
        <taxon>rosids</taxon>
        <taxon>fabids</taxon>
        <taxon>Fabales</taxon>
        <taxon>Fabaceae</taxon>
        <taxon>Papilionoideae</taxon>
        <taxon>50 kb inversion clade</taxon>
        <taxon>NPAAA clade</taxon>
        <taxon>indigoferoid/millettioid clade</taxon>
        <taxon>Phaseoleae</taxon>
        <taxon>Flemingia</taxon>
    </lineage>
</organism>
<keyword evidence="1" id="KW-0175">Coiled coil</keyword>
<comment type="caution">
    <text evidence="3">The sequence shown here is derived from an EMBL/GenBank/DDBJ whole genome shotgun (WGS) entry which is preliminary data.</text>
</comment>
<dbReference type="InterPro" id="IPR000467">
    <property type="entry name" value="G_patch_dom"/>
</dbReference>
<accession>A0ABD1MX00</accession>
<dbReference type="Pfam" id="PF01585">
    <property type="entry name" value="G-patch"/>
    <property type="match status" value="1"/>
</dbReference>
<protein>
    <recommendedName>
        <fullName evidence="2">G-patch domain-containing protein</fullName>
    </recommendedName>
</protein>
<dbReference type="PANTHER" id="PTHR32108">
    <property type="entry name" value="DNA-DIRECTED RNA POLYMERASE SUBUNIT ALPHA"/>
    <property type="match status" value="1"/>
</dbReference>
<name>A0ABD1MX00_9FABA</name>
<feature type="coiled-coil region" evidence="1">
    <location>
        <begin position="127"/>
        <end position="161"/>
    </location>
</feature>
<keyword evidence="4" id="KW-1185">Reference proteome</keyword>
<feature type="domain" description="G-patch" evidence="2">
    <location>
        <begin position="327"/>
        <end position="353"/>
    </location>
</feature>
<reference evidence="3 4" key="1">
    <citation type="submission" date="2024-08" db="EMBL/GenBank/DDBJ databases">
        <title>Insights into the chromosomal genome structure of Flemingia macrophylla.</title>
        <authorList>
            <person name="Ding Y."/>
            <person name="Zhao Y."/>
            <person name="Bi W."/>
            <person name="Wu M."/>
            <person name="Zhao G."/>
            <person name="Gong Y."/>
            <person name="Li W."/>
            <person name="Zhang P."/>
        </authorList>
    </citation>
    <scope>NUCLEOTIDE SEQUENCE [LARGE SCALE GENOMIC DNA]</scope>
    <source>
        <strain evidence="3">DYQJB</strain>
        <tissue evidence="3">Leaf</tissue>
    </source>
</reference>
<dbReference type="PANTHER" id="PTHR32108:SF9">
    <property type="entry name" value="REVERSE TRANSCRIPTASE RNASE H-LIKE DOMAIN-CONTAINING PROTEIN"/>
    <property type="match status" value="1"/>
</dbReference>
<gene>
    <name evidence="3" type="ORF">Fmac_008269</name>
</gene>
<evidence type="ECO:0000313" key="3">
    <source>
        <dbReference type="EMBL" id="KAL2340329.1"/>
    </source>
</evidence>
<dbReference type="CDD" id="cd00303">
    <property type="entry name" value="retropepsin_like"/>
    <property type="match status" value="1"/>
</dbReference>
<evidence type="ECO:0000259" key="2">
    <source>
        <dbReference type="Pfam" id="PF01585"/>
    </source>
</evidence>
<dbReference type="Proteomes" id="UP001603857">
    <property type="component" value="Unassembled WGS sequence"/>
</dbReference>
<dbReference type="EMBL" id="JBGMDY010000003">
    <property type="protein sequence ID" value="KAL2340329.1"/>
    <property type="molecule type" value="Genomic_DNA"/>
</dbReference>